<protein>
    <submittedName>
        <fullName evidence="1">Uncharacterized protein</fullName>
    </submittedName>
</protein>
<dbReference type="EMBL" id="JAABNT010000012">
    <property type="protein sequence ID" value="NEK24071.1"/>
    <property type="molecule type" value="Genomic_DNA"/>
</dbReference>
<evidence type="ECO:0000313" key="1">
    <source>
        <dbReference type="EMBL" id="NEK24071.1"/>
    </source>
</evidence>
<dbReference type="Proteomes" id="UP000468591">
    <property type="component" value="Unassembled WGS sequence"/>
</dbReference>
<evidence type="ECO:0000313" key="2">
    <source>
        <dbReference type="Proteomes" id="UP000468591"/>
    </source>
</evidence>
<dbReference type="AlphaFoldDB" id="A0A6P0CCV3"/>
<sequence length="128" mass="14486">MVDVEIIKFTPSAIKRSSPDNRLARKWLEENGGPQTTKKAIFEGNGRIESRRVHFALLIGLTEQEVRDLHEKKKAELSEGTAFYWSFLASDDSKKLSNQIVDGIDGLNANELEDCRYARTTFGDRLNA</sequence>
<comment type="caution">
    <text evidence="1">The sequence shown here is derived from an EMBL/GenBank/DDBJ whole genome shotgun (WGS) entry which is preliminary data.</text>
</comment>
<proteinExistence type="predicted"/>
<name>A0A6P0CCV3_9RHOB</name>
<accession>A0A6P0CCV3</accession>
<dbReference type="RefSeq" id="WP_164354999.1">
    <property type="nucleotide sequence ID" value="NZ_JAABNT010000012.1"/>
</dbReference>
<keyword evidence="2" id="KW-1185">Reference proteome</keyword>
<gene>
    <name evidence="1" type="ORF">GV827_16910</name>
</gene>
<organism evidence="1 2">
    <name type="scientific">Sulfitobacter sediminilitoris</name>
    <dbReference type="NCBI Taxonomy" id="2698830"/>
    <lineage>
        <taxon>Bacteria</taxon>
        <taxon>Pseudomonadati</taxon>
        <taxon>Pseudomonadota</taxon>
        <taxon>Alphaproteobacteria</taxon>
        <taxon>Rhodobacterales</taxon>
        <taxon>Roseobacteraceae</taxon>
        <taxon>Sulfitobacter</taxon>
    </lineage>
</organism>
<reference evidence="1 2" key="1">
    <citation type="submission" date="2020-01" db="EMBL/GenBank/DDBJ databases">
        <title>Sulfitobacter sediminilitoris sp. nov., isolated from a tidal flat.</title>
        <authorList>
            <person name="Park S."/>
            <person name="Yoon J.-H."/>
        </authorList>
    </citation>
    <scope>NUCLEOTIDE SEQUENCE [LARGE SCALE GENOMIC DNA]</scope>
    <source>
        <strain evidence="1 2">JBTF-M27</strain>
    </source>
</reference>